<dbReference type="AlphaFoldDB" id="A0A8S1ENI8"/>
<keyword evidence="5 6" id="KW-0472">Membrane</keyword>
<comment type="caution">
    <text evidence="7">The sequence shown here is derived from an EMBL/GenBank/DDBJ whole genome shotgun (WGS) entry which is preliminary data.</text>
</comment>
<reference evidence="7 8" key="1">
    <citation type="submission" date="2020-04" db="EMBL/GenBank/DDBJ databases">
        <authorList>
            <person name="Laetsch R D."/>
            <person name="Stevens L."/>
            <person name="Kumar S."/>
            <person name="Blaxter L. M."/>
        </authorList>
    </citation>
    <scope>NUCLEOTIDE SEQUENCE [LARGE SCALE GENOMIC DNA]</scope>
</reference>
<keyword evidence="3 6" id="KW-0812">Transmembrane</keyword>
<dbReference type="InterPro" id="IPR002184">
    <property type="entry name" value="7TM_GPCR_serpentine_rcpt_Srb"/>
</dbReference>
<evidence type="ECO:0000256" key="2">
    <source>
        <dbReference type="ARBA" id="ARBA00006860"/>
    </source>
</evidence>
<evidence type="ECO:0000256" key="3">
    <source>
        <dbReference type="ARBA" id="ARBA00022692"/>
    </source>
</evidence>
<feature type="transmembrane region" description="Helical" evidence="6">
    <location>
        <begin position="52"/>
        <end position="75"/>
    </location>
</feature>
<dbReference type="OrthoDB" id="5820060at2759"/>
<evidence type="ECO:0000313" key="8">
    <source>
        <dbReference type="Proteomes" id="UP000494206"/>
    </source>
</evidence>
<dbReference type="PANTHER" id="PTHR31216">
    <property type="entry name" value="SERPENTINE RECEPTOR CLASS BETA-1-RELATED-RELATED"/>
    <property type="match status" value="1"/>
</dbReference>
<evidence type="ECO:0000256" key="1">
    <source>
        <dbReference type="ARBA" id="ARBA00004141"/>
    </source>
</evidence>
<organism evidence="7 8">
    <name type="scientific">Caenorhabditis bovis</name>
    <dbReference type="NCBI Taxonomy" id="2654633"/>
    <lineage>
        <taxon>Eukaryota</taxon>
        <taxon>Metazoa</taxon>
        <taxon>Ecdysozoa</taxon>
        <taxon>Nematoda</taxon>
        <taxon>Chromadorea</taxon>
        <taxon>Rhabditida</taxon>
        <taxon>Rhabditina</taxon>
        <taxon>Rhabditomorpha</taxon>
        <taxon>Rhabditoidea</taxon>
        <taxon>Rhabditidae</taxon>
        <taxon>Peloderinae</taxon>
        <taxon>Caenorhabditis</taxon>
    </lineage>
</organism>
<feature type="transmembrane region" description="Helical" evidence="6">
    <location>
        <begin position="138"/>
        <end position="158"/>
    </location>
</feature>
<comment type="similarity">
    <text evidence="2">Belongs to the nematode receptor-like protein srb family.</text>
</comment>
<proteinExistence type="inferred from homology"/>
<dbReference type="Pfam" id="PF02175">
    <property type="entry name" value="7TM_GPCR_Srb"/>
    <property type="match status" value="1"/>
</dbReference>
<feature type="transmembrane region" description="Helical" evidence="6">
    <location>
        <begin position="170"/>
        <end position="193"/>
    </location>
</feature>
<keyword evidence="4 6" id="KW-1133">Transmembrane helix</keyword>
<feature type="transmembrane region" description="Helical" evidence="6">
    <location>
        <begin position="205"/>
        <end position="229"/>
    </location>
</feature>
<dbReference type="GO" id="GO:0007606">
    <property type="term" value="P:sensory perception of chemical stimulus"/>
    <property type="evidence" value="ECO:0007669"/>
    <property type="project" value="InterPro"/>
</dbReference>
<evidence type="ECO:0000256" key="5">
    <source>
        <dbReference type="ARBA" id="ARBA00023136"/>
    </source>
</evidence>
<comment type="subcellular location">
    <subcellularLocation>
        <location evidence="1">Membrane</location>
        <topology evidence="1">Multi-pass membrane protein</topology>
    </subcellularLocation>
</comment>
<sequence>MDQQCKNAFHVTHLYWYRIPQFFGLLTSILGMPPIVYLIFKKIVPHLFHANLKVLLIVFYSTTFAFQLFNCYIYSYHVIVPFLAKTECDLLISIDSWRILSYPNFLTFSAPVSITVAITVERLIAYRCRMNYEHRPTFNAYILLLICVSLPTLSSRFLTNELLISSKFTIGISFLHNLFFGVYLSNSLILRVFLKRYINDEMVILALRGIFVTMPIYNMIAGIFGTMLLNRLRIRKSRKLQKVVALPYSGPIGAHNHHQAIQNYWESVAQ</sequence>
<evidence type="ECO:0000256" key="4">
    <source>
        <dbReference type="ARBA" id="ARBA00022989"/>
    </source>
</evidence>
<dbReference type="PRINTS" id="PR00699">
    <property type="entry name" value="TMPROTEINSRB"/>
</dbReference>
<evidence type="ECO:0000313" key="7">
    <source>
        <dbReference type="EMBL" id="CAB3405403.1"/>
    </source>
</evidence>
<gene>
    <name evidence="7" type="ORF">CBOVIS_LOCUS7601</name>
</gene>
<dbReference type="Proteomes" id="UP000494206">
    <property type="component" value="Unassembled WGS sequence"/>
</dbReference>
<dbReference type="EMBL" id="CADEPM010000004">
    <property type="protein sequence ID" value="CAB3405403.1"/>
    <property type="molecule type" value="Genomic_DNA"/>
</dbReference>
<feature type="transmembrane region" description="Helical" evidence="6">
    <location>
        <begin position="22"/>
        <end position="40"/>
    </location>
</feature>
<dbReference type="GO" id="GO:0004888">
    <property type="term" value="F:transmembrane signaling receptor activity"/>
    <property type="evidence" value="ECO:0007669"/>
    <property type="project" value="InterPro"/>
</dbReference>
<evidence type="ECO:0000256" key="6">
    <source>
        <dbReference type="SAM" id="Phobius"/>
    </source>
</evidence>
<accession>A0A8S1ENI8</accession>
<keyword evidence="8" id="KW-1185">Reference proteome</keyword>
<dbReference type="GO" id="GO:0016020">
    <property type="term" value="C:membrane"/>
    <property type="evidence" value="ECO:0007669"/>
    <property type="project" value="UniProtKB-SubCell"/>
</dbReference>
<name>A0A8S1ENI8_9PELO</name>
<protein>
    <submittedName>
        <fullName evidence="7">Uncharacterized protein</fullName>
    </submittedName>
</protein>
<feature type="transmembrane region" description="Helical" evidence="6">
    <location>
        <begin position="105"/>
        <end position="126"/>
    </location>
</feature>